<dbReference type="Proteomes" id="UP000799429">
    <property type="component" value="Unassembled WGS sequence"/>
</dbReference>
<keyword evidence="2" id="KW-1185">Reference proteome</keyword>
<dbReference type="AlphaFoldDB" id="A0A9P4S5S7"/>
<comment type="caution">
    <text evidence="1">The sequence shown here is derived from an EMBL/GenBank/DDBJ whole genome shotgun (WGS) entry which is preliminary data.</text>
</comment>
<sequence>MPADRLLSTLLRSLQTYTDQQDTPSRLLSTAATLLTTLTNPLNTTLLTRQLLTAPALWERPDGLRLCLRFTGVFHSAAVIIANHHLAVHENRAEPPKLGYASIGGGLSLEEWVRAVVKSADDNSSRWKHLMVLGGLLIGFESQEHSMLSNSLRSTLNKALIQATNLALEESRGGEELGAQCITLVLNHSFQYISDSERARLNYDFLLPVLVGTTFFSSEGLQSAYFIGAIDLDVVEVSGNKFNWPETSSSYQQIQRMVSRPLFTSMGPLSRLIAHAVEHVRDSWLIQTLVDDINNFAKALTTQWRQNKLSEIDISEEAVFLLEETTKTTLPGLWKALQTALFSTVIVLRAVIGRVLGDRILAADGVAPILATQTLHTLRNLYFISSRFGSSSFSQYIFVYLTAMDILSQYHIQSDAFIKDIRPMALGNIPKNPLDRCLDLYFLNTAEHFTLVLPQSTNENLLVAAATPYLAAGGNNHLLPIFEAAHSVMLAVLSAPQSAEITARHLPFYVDALFKMFPDNLSSRQFRLAFKTLVRVATPPSPLSVSQPDLPAILLELVHHRALHATTIPLKPDAALAANLPEDPYTPLSEQAVLALTLIDALPFLSLHLLEEWLPVTGELINSIPPEEMKQACRERFWEMLISGEMDAERSQICVAWWTTQGGRELVLFGEQKSYVPIMSGALLCQGRESKL</sequence>
<dbReference type="InterPro" id="IPR055334">
    <property type="entry name" value="PEX8-like"/>
</dbReference>
<evidence type="ECO:0008006" key="3">
    <source>
        <dbReference type="Google" id="ProtNLM"/>
    </source>
</evidence>
<dbReference type="PANTHER" id="PTHR39214">
    <property type="entry name" value="MICROBODY (PEROXISOME) BIOGENESIS PROTEIN PEROXIN 8 (EUROFUNG)"/>
    <property type="match status" value="1"/>
</dbReference>
<accession>A0A9P4S5S7</accession>
<dbReference type="Pfam" id="PF26001">
    <property type="entry name" value="Pex8"/>
    <property type="match status" value="1"/>
</dbReference>
<organism evidence="1 2">
    <name type="scientific">Patellaria atrata CBS 101060</name>
    <dbReference type="NCBI Taxonomy" id="1346257"/>
    <lineage>
        <taxon>Eukaryota</taxon>
        <taxon>Fungi</taxon>
        <taxon>Dikarya</taxon>
        <taxon>Ascomycota</taxon>
        <taxon>Pezizomycotina</taxon>
        <taxon>Dothideomycetes</taxon>
        <taxon>Dothideomycetes incertae sedis</taxon>
        <taxon>Patellariales</taxon>
        <taxon>Patellariaceae</taxon>
        <taxon>Patellaria</taxon>
    </lineage>
</organism>
<reference evidence="1" key="1">
    <citation type="journal article" date="2020" name="Stud. Mycol.">
        <title>101 Dothideomycetes genomes: a test case for predicting lifestyles and emergence of pathogens.</title>
        <authorList>
            <person name="Haridas S."/>
            <person name="Albert R."/>
            <person name="Binder M."/>
            <person name="Bloem J."/>
            <person name="Labutti K."/>
            <person name="Salamov A."/>
            <person name="Andreopoulos B."/>
            <person name="Baker S."/>
            <person name="Barry K."/>
            <person name="Bills G."/>
            <person name="Bluhm B."/>
            <person name="Cannon C."/>
            <person name="Castanera R."/>
            <person name="Culley D."/>
            <person name="Daum C."/>
            <person name="Ezra D."/>
            <person name="Gonzalez J."/>
            <person name="Henrissat B."/>
            <person name="Kuo A."/>
            <person name="Liang C."/>
            <person name="Lipzen A."/>
            <person name="Lutzoni F."/>
            <person name="Magnuson J."/>
            <person name="Mondo S."/>
            <person name="Nolan M."/>
            <person name="Ohm R."/>
            <person name="Pangilinan J."/>
            <person name="Park H.-J."/>
            <person name="Ramirez L."/>
            <person name="Alfaro M."/>
            <person name="Sun H."/>
            <person name="Tritt A."/>
            <person name="Yoshinaga Y."/>
            <person name="Zwiers L.-H."/>
            <person name="Turgeon B."/>
            <person name="Goodwin S."/>
            <person name="Spatafora J."/>
            <person name="Crous P."/>
            <person name="Grigoriev I."/>
        </authorList>
    </citation>
    <scope>NUCLEOTIDE SEQUENCE</scope>
    <source>
        <strain evidence="1">CBS 101060</strain>
    </source>
</reference>
<protein>
    <recommendedName>
        <fullName evidence="3">Peroxisomal membrane protein Pex17</fullName>
    </recommendedName>
</protein>
<dbReference type="EMBL" id="MU006102">
    <property type="protein sequence ID" value="KAF2836687.1"/>
    <property type="molecule type" value="Genomic_DNA"/>
</dbReference>
<dbReference type="OrthoDB" id="2357318at2759"/>
<name>A0A9P4S5S7_9PEZI</name>
<proteinExistence type="predicted"/>
<evidence type="ECO:0000313" key="1">
    <source>
        <dbReference type="EMBL" id="KAF2836687.1"/>
    </source>
</evidence>
<gene>
    <name evidence="1" type="ORF">M501DRAFT_979132</name>
</gene>
<evidence type="ECO:0000313" key="2">
    <source>
        <dbReference type="Proteomes" id="UP000799429"/>
    </source>
</evidence>
<dbReference type="PANTHER" id="PTHR39214:SF1">
    <property type="entry name" value="MICROBODY (PEROXISOME) BIOGENESIS PROTEIN PEROXIN 8 (EUROFUNG)"/>
    <property type="match status" value="1"/>
</dbReference>